<dbReference type="AlphaFoldDB" id="A0A1R3KPC1"/>
<evidence type="ECO:0000256" key="1">
    <source>
        <dbReference type="SAM" id="MobiDB-lite"/>
    </source>
</evidence>
<name>A0A1R3KPC1_9ROSI</name>
<proteinExistence type="predicted"/>
<protein>
    <submittedName>
        <fullName evidence="2">Uncharacterized protein</fullName>
    </submittedName>
</protein>
<evidence type="ECO:0000313" key="2">
    <source>
        <dbReference type="EMBL" id="OMP08945.1"/>
    </source>
</evidence>
<sequence>MDQKRRQRIERAKEEHRTATREDNRWKSD</sequence>
<dbReference type="EMBL" id="AWUE01012538">
    <property type="protein sequence ID" value="OMP08945.1"/>
    <property type="molecule type" value="Genomic_DNA"/>
</dbReference>
<feature type="region of interest" description="Disordered" evidence="1">
    <location>
        <begin position="1"/>
        <end position="29"/>
    </location>
</feature>
<dbReference type="Proteomes" id="UP000187203">
    <property type="component" value="Unassembled WGS sequence"/>
</dbReference>
<comment type="caution">
    <text evidence="2">The sequence shown here is derived from an EMBL/GenBank/DDBJ whole genome shotgun (WGS) entry which is preliminary data.</text>
</comment>
<reference evidence="3" key="1">
    <citation type="submission" date="2013-09" db="EMBL/GenBank/DDBJ databases">
        <title>Corchorus olitorius genome sequencing.</title>
        <authorList>
            <person name="Alam M."/>
            <person name="Haque M.S."/>
            <person name="Islam M.S."/>
            <person name="Emdad E.M."/>
            <person name="Islam M.M."/>
            <person name="Ahmed B."/>
            <person name="Halim A."/>
            <person name="Hossen Q.M.M."/>
            <person name="Hossain M.Z."/>
            <person name="Ahmed R."/>
            <person name="Khan M.M."/>
            <person name="Islam R."/>
            <person name="Rashid M.M."/>
            <person name="Khan S.A."/>
            <person name="Rahman M.S."/>
            <person name="Alam M."/>
            <person name="Yahiya A.S."/>
            <person name="Khan M.S."/>
            <person name="Azam M.S."/>
            <person name="Haque T."/>
            <person name="Lashkar M.Z.H."/>
            <person name="Akhand A.I."/>
            <person name="Morshed G."/>
            <person name="Roy S."/>
            <person name="Uddin K.S."/>
            <person name="Rabeya T."/>
            <person name="Hossain A.S."/>
            <person name="Chowdhury A."/>
            <person name="Snigdha A.R."/>
            <person name="Mortoza M.S."/>
            <person name="Matin S.A."/>
            <person name="Hoque S.M.E."/>
            <person name="Islam M.K."/>
            <person name="Roy D.K."/>
            <person name="Haider R."/>
            <person name="Moosa M.M."/>
            <person name="Elias S.M."/>
            <person name="Hasan A.M."/>
            <person name="Jahan S."/>
            <person name="Shafiuddin M."/>
            <person name="Mahmood N."/>
            <person name="Shommy N.S."/>
        </authorList>
    </citation>
    <scope>NUCLEOTIDE SEQUENCE [LARGE SCALE GENOMIC DNA]</scope>
    <source>
        <strain evidence="3">cv. O-4</strain>
    </source>
</reference>
<evidence type="ECO:0000313" key="3">
    <source>
        <dbReference type="Proteomes" id="UP000187203"/>
    </source>
</evidence>
<keyword evidence="3" id="KW-1185">Reference proteome</keyword>
<gene>
    <name evidence="2" type="ORF">COLO4_05965</name>
</gene>
<organism evidence="2 3">
    <name type="scientific">Corchorus olitorius</name>
    <dbReference type="NCBI Taxonomy" id="93759"/>
    <lineage>
        <taxon>Eukaryota</taxon>
        <taxon>Viridiplantae</taxon>
        <taxon>Streptophyta</taxon>
        <taxon>Embryophyta</taxon>
        <taxon>Tracheophyta</taxon>
        <taxon>Spermatophyta</taxon>
        <taxon>Magnoliopsida</taxon>
        <taxon>eudicotyledons</taxon>
        <taxon>Gunneridae</taxon>
        <taxon>Pentapetalae</taxon>
        <taxon>rosids</taxon>
        <taxon>malvids</taxon>
        <taxon>Malvales</taxon>
        <taxon>Malvaceae</taxon>
        <taxon>Grewioideae</taxon>
        <taxon>Apeibeae</taxon>
        <taxon>Corchorus</taxon>
    </lineage>
</organism>
<accession>A0A1R3KPC1</accession>